<feature type="chain" id="PRO_5019814131" evidence="14">
    <location>
        <begin position="19"/>
        <end position="863"/>
    </location>
</feature>
<evidence type="ECO:0000256" key="9">
    <source>
        <dbReference type="ARBA" id="ARBA00023077"/>
    </source>
</evidence>
<dbReference type="InterPro" id="IPR036942">
    <property type="entry name" value="Beta-barrel_TonB_sf"/>
</dbReference>
<dbReference type="OrthoDB" id="9803050at2"/>
<evidence type="ECO:0000256" key="7">
    <source>
        <dbReference type="ARBA" id="ARBA00023004"/>
    </source>
</evidence>
<evidence type="ECO:0000256" key="10">
    <source>
        <dbReference type="ARBA" id="ARBA00023136"/>
    </source>
</evidence>
<evidence type="ECO:0000259" key="16">
    <source>
        <dbReference type="Pfam" id="PF07715"/>
    </source>
</evidence>
<evidence type="ECO:0000256" key="5">
    <source>
        <dbReference type="ARBA" id="ARBA00022692"/>
    </source>
</evidence>
<evidence type="ECO:0000313" key="18">
    <source>
        <dbReference type="Proteomes" id="UP000269493"/>
    </source>
</evidence>
<reference evidence="17 18" key="1">
    <citation type="submission" date="2018-10" db="EMBL/GenBank/DDBJ databases">
        <title>Genomic Encyclopedia of Archaeal and Bacterial Type Strains, Phase II (KMG-II): from individual species to whole genera.</title>
        <authorList>
            <person name="Goeker M."/>
        </authorList>
    </citation>
    <scope>NUCLEOTIDE SEQUENCE [LARGE SCALE GENOMIC DNA]</scope>
    <source>
        <strain evidence="17 18">NSB1</strain>
    </source>
</reference>
<dbReference type="GeneID" id="92927439"/>
<evidence type="ECO:0000256" key="14">
    <source>
        <dbReference type="SAM" id="SignalP"/>
    </source>
</evidence>
<dbReference type="GO" id="GO:0009279">
    <property type="term" value="C:cell outer membrane"/>
    <property type="evidence" value="ECO:0007669"/>
    <property type="project" value="UniProtKB-SubCell"/>
</dbReference>
<keyword evidence="17" id="KW-0675">Receptor</keyword>
<keyword evidence="10 12" id="KW-0472">Membrane</keyword>
<evidence type="ECO:0000256" key="13">
    <source>
        <dbReference type="RuleBase" id="RU003357"/>
    </source>
</evidence>
<dbReference type="RefSeq" id="WP_031258006.1">
    <property type="nucleotide sequence ID" value="NZ_KI440778.1"/>
</dbReference>
<dbReference type="InterPro" id="IPR039426">
    <property type="entry name" value="TonB-dep_rcpt-like"/>
</dbReference>
<dbReference type="SUPFAM" id="SSF56935">
    <property type="entry name" value="Porins"/>
    <property type="match status" value="1"/>
</dbReference>
<dbReference type="Pfam" id="PF00593">
    <property type="entry name" value="TonB_dep_Rec_b-barrel"/>
    <property type="match status" value="1"/>
</dbReference>
<keyword evidence="4" id="KW-0410">Iron transport</keyword>
<keyword evidence="18" id="KW-1185">Reference proteome</keyword>
<dbReference type="GO" id="GO:0015344">
    <property type="term" value="F:siderophore uptake transmembrane transporter activity"/>
    <property type="evidence" value="ECO:0007669"/>
    <property type="project" value="TreeGrafter"/>
</dbReference>
<keyword evidence="8" id="KW-0406">Ion transport</keyword>
<dbReference type="InterPro" id="IPR012910">
    <property type="entry name" value="Plug_dom"/>
</dbReference>
<dbReference type="Gene3D" id="2.60.40.1120">
    <property type="entry name" value="Carboxypeptidase-like, regulatory domain"/>
    <property type="match status" value="1"/>
</dbReference>
<dbReference type="InterPro" id="IPR008969">
    <property type="entry name" value="CarboxyPept-like_regulatory"/>
</dbReference>
<dbReference type="Gene3D" id="2.40.170.20">
    <property type="entry name" value="TonB-dependent receptor, beta-barrel domain"/>
    <property type="match status" value="1"/>
</dbReference>
<evidence type="ECO:0000256" key="2">
    <source>
        <dbReference type="ARBA" id="ARBA00022448"/>
    </source>
</evidence>
<dbReference type="Gene3D" id="2.170.130.10">
    <property type="entry name" value="TonB-dependent receptor, plug domain"/>
    <property type="match status" value="1"/>
</dbReference>
<keyword evidence="3 12" id="KW-1134">Transmembrane beta strand</keyword>
<comment type="similarity">
    <text evidence="12 13">Belongs to the TonB-dependent receptor family.</text>
</comment>
<dbReference type="PANTHER" id="PTHR32552">
    <property type="entry name" value="FERRICHROME IRON RECEPTOR-RELATED"/>
    <property type="match status" value="1"/>
</dbReference>
<evidence type="ECO:0000256" key="12">
    <source>
        <dbReference type="PROSITE-ProRule" id="PRU01360"/>
    </source>
</evidence>
<comment type="subcellular location">
    <subcellularLocation>
        <location evidence="1 12">Cell outer membrane</location>
        <topology evidence="1 12">Multi-pass membrane protein</topology>
    </subcellularLocation>
</comment>
<evidence type="ECO:0000313" key="17">
    <source>
        <dbReference type="EMBL" id="RKT61241.1"/>
    </source>
</evidence>
<evidence type="ECO:0000256" key="4">
    <source>
        <dbReference type="ARBA" id="ARBA00022496"/>
    </source>
</evidence>
<evidence type="ECO:0000256" key="11">
    <source>
        <dbReference type="ARBA" id="ARBA00023237"/>
    </source>
</evidence>
<evidence type="ECO:0000256" key="1">
    <source>
        <dbReference type="ARBA" id="ARBA00004571"/>
    </source>
</evidence>
<evidence type="ECO:0000259" key="15">
    <source>
        <dbReference type="Pfam" id="PF00593"/>
    </source>
</evidence>
<accession>A0A495WHN4</accession>
<dbReference type="InterPro" id="IPR037066">
    <property type="entry name" value="Plug_dom_sf"/>
</dbReference>
<keyword evidence="2 12" id="KW-0813">Transport</keyword>
<dbReference type="EMBL" id="RBXN01000001">
    <property type="protein sequence ID" value="RKT61241.1"/>
    <property type="molecule type" value="Genomic_DNA"/>
</dbReference>
<dbReference type="AlphaFoldDB" id="A0A495WHN4"/>
<keyword evidence="7" id="KW-0408">Iron</keyword>
<protein>
    <submittedName>
        <fullName evidence="17">Outer membrane receptor protein involved in Fe transport</fullName>
    </submittedName>
</protein>
<dbReference type="InterPro" id="IPR000531">
    <property type="entry name" value="Beta-barrel_TonB"/>
</dbReference>
<sequence>MKFIMTVILLYACLSINAQQSTTEMKKIIDAMQDMYHVNFVYDSSLASIKPKSAPLSGSSLVENLKRVFSGIGIQWEIRDEYVLLFRQDSYTFSGYVCQENGETLINVTIFDMNTKKGTLSNEHGFFSITLPKGKHNIRFSYIGYQDVIKELNLNSNYNGTVYMKEGVASLSEIEVIGDLNSPFHTTQTGKVSLTSEQLNAEFSLLSSPDLVKTLQTIPGVSAGTELLSGMYVHGGKNDENLFLLDGTPLYQINHLGGLFSAFNTDIVKNVDFYKSGFPARYGGRLSSVVDVRTKEGDMKEFHGNFSLGLLDGRIQFEGPIIKNKTSFNVAMRRSWTDLFTAPIFFVLNRSNPKDKKNLRYAFHDINGKITHRFSDRNKLSLSIYSGNDLLKVKARQIFEGSIMNADKEHYNSDFKVTWGNLTAALAWNYQFTSKLSGNFTAVYARNTSMYDYVEDDRYFSDKDQIYMNRRERFNHSSINDIGYRIEFDYRPGVNHHIRFGNNYLYHIYHPQNIASRNLTEKYSDIDTISLESASRYRGGEVSFYIEDEMRLTQRIKANAGLHYAVYQTDGRYYHSFEPRVAMSYQCADRVAVKASYAEMSQFAHQLSNTYLNLPTDSWVPSTRKVPPMHSRQLAAGVYVELPLHISLNIEGYYRTTSQLLEYDGGNSLMLPADNWDNLVKTGKGKSYGMELFLEYRNRNNIIEAGYTLSWSKQKFEDFCPDWYYSKFDNRHKFNLLFRHKFSGHIDIYAAWTYRSGDRATVPTQYVNGPSFPNVPGSSEPELIYERPNNITLPAYHRLDLGMNFHHITKRGFERIWNISVYNAYCRMNAFYTRIERLPSGGFRGKAIGIFPIIPSFSYTLKF</sequence>
<evidence type="ECO:0000256" key="3">
    <source>
        <dbReference type="ARBA" id="ARBA00022452"/>
    </source>
</evidence>
<keyword evidence="9 13" id="KW-0798">TonB box</keyword>
<dbReference type="Pfam" id="PF13715">
    <property type="entry name" value="CarbopepD_reg_2"/>
    <property type="match status" value="1"/>
</dbReference>
<keyword evidence="6 14" id="KW-0732">Signal</keyword>
<dbReference type="SUPFAM" id="SSF49464">
    <property type="entry name" value="Carboxypeptidase regulatory domain-like"/>
    <property type="match status" value="1"/>
</dbReference>
<dbReference type="Pfam" id="PF07715">
    <property type="entry name" value="Plug"/>
    <property type="match status" value="1"/>
</dbReference>
<evidence type="ECO:0000256" key="8">
    <source>
        <dbReference type="ARBA" id="ARBA00023065"/>
    </source>
</evidence>
<feature type="domain" description="TonB-dependent receptor-like beta-barrel" evidence="15">
    <location>
        <begin position="408"/>
        <end position="823"/>
    </location>
</feature>
<keyword evidence="5 12" id="KW-0812">Transmembrane</keyword>
<feature type="domain" description="TonB-dependent receptor plug" evidence="16">
    <location>
        <begin position="208"/>
        <end position="285"/>
    </location>
</feature>
<dbReference type="Proteomes" id="UP000269493">
    <property type="component" value="Unassembled WGS sequence"/>
</dbReference>
<organism evidence="17 18">
    <name type="scientific">Coprobacter fastidiosus NSB1 = JCM 33896</name>
    <dbReference type="NCBI Taxonomy" id="1349822"/>
    <lineage>
        <taxon>Bacteria</taxon>
        <taxon>Pseudomonadati</taxon>
        <taxon>Bacteroidota</taxon>
        <taxon>Bacteroidia</taxon>
        <taxon>Bacteroidales</taxon>
        <taxon>Barnesiellaceae</taxon>
        <taxon>Coprobacter</taxon>
    </lineage>
</organism>
<proteinExistence type="inferred from homology"/>
<feature type="signal peptide" evidence="14">
    <location>
        <begin position="1"/>
        <end position="18"/>
    </location>
</feature>
<name>A0A495WHN4_9BACT</name>
<comment type="caution">
    <text evidence="17">The sequence shown here is derived from an EMBL/GenBank/DDBJ whole genome shotgun (WGS) entry which is preliminary data.</text>
</comment>
<gene>
    <name evidence="17" type="ORF">BC742_0283</name>
</gene>
<dbReference type="PANTHER" id="PTHR32552:SF68">
    <property type="entry name" value="FERRICHROME OUTER MEMBRANE TRANSPORTER_PHAGE RECEPTOR"/>
    <property type="match status" value="1"/>
</dbReference>
<evidence type="ECO:0000256" key="6">
    <source>
        <dbReference type="ARBA" id="ARBA00022729"/>
    </source>
</evidence>
<dbReference type="PROSITE" id="PS52016">
    <property type="entry name" value="TONB_DEPENDENT_REC_3"/>
    <property type="match status" value="1"/>
</dbReference>
<keyword evidence="11 12" id="KW-0998">Cell outer membrane</keyword>